<evidence type="ECO:0000313" key="3">
    <source>
        <dbReference type="Proteomes" id="UP000251960"/>
    </source>
</evidence>
<protein>
    <submittedName>
        <fullName evidence="2">Uncharacterized protein</fullName>
    </submittedName>
</protein>
<evidence type="ECO:0000256" key="1">
    <source>
        <dbReference type="SAM" id="MobiDB-lite"/>
    </source>
</evidence>
<name>A0A3L6FN04_MAIZE</name>
<dbReference type="EMBL" id="NCVQ01000004">
    <property type="protein sequence ID" value="PWZ33691.1"/>
    <property type="molecule type" value="Genomic_DNA"/>
</dbReference>
<evidence type="ECO:0000313" key="2">
    <source>
        <dbReference type="EMBL" id="PWZ33691.1"/>
    </source>
</evidence>
<accession>A0A3L6FN04</accession>
<dbReference type="KEGG" id="zma:100278191"/>
<dbReference type="AlphaFoldDB" id="A0A3L6FN04"/>
<gene>
    <name evidence="2" type="ORF">Zm00014a_033277</name>
</gene>
<dbReference type="ExpressionAtlas" id="A0A3L6FN04">
    <property type="expression patterns" value="baseline and differential"/>
</dbReference>
<reference evidence="2 3" key="1">
    <citation type="journal article" date="2018" name="Nat. Genet.">
        <title>Extensive intraspecific gene order and gene structural variations between Mo17 and other maize genomes.</title>
        <authorList>
            <person name="Sun S."/>
            <person name="Zhou Y."/>
            <person name="Chen J."/>
            <person name="Shi J."/>
            <person name="Zhao H."/>
            <person name="Zhao H."/>
            <person name="Song W."/>
            <person name="Zhang M."/>
            <person name="Cui Y."/>
            <person name="Dong X."/>
            <person name="Liu H."/>
            <person name="Ma X."/>
            <person name="Jiao Y."/>
            <person name="Wang B."/>
            <person name="Wei X."/>
            <person name="Stein J.C."/>
            <person name="Glaubitz J.C."/>
            <person name="Lu F."/>
            <person name="Yu G."/>
            <person name="Liang C."/>
            <person name="Fengler K."/>
            <person name="Li B."/>
            <person name="Rafalski A."/>
            <person name="Schnable P.S."/>
            <person name="Ware D.H."/>
            <person name="Buckler E.S."/>
            <person name="Lai J."/>
        </authorList>
    </citation>
    <scope>NUCLEOTIDE SEQUENCE [LARGE SCALE GENOMIC DNA]</scope>
    <source>
        <strain evidence="3">cv. Missouri 17</strain>
        <tissue evidence="2">Seedling</tissue>
    </source>
</reference>
<feature type="region of interest" description="Disordered" evidence="1">
    <location>
        <begin position="1"/>
        <end position="27"/>
    </location>
</feature>
<dbReference type="OMA" id="LDADLYN"/>
<proteinExistence type="predicted"/>
<sequence length="115" mass="12456">MPKPSSGTSTSAPLLPTTTISVPKSSSHPAPAMLLNSLATFGRSLLSSSRRTPVAMLATTFFLLTLVMYDEDTRTNVELSIDDYLYLDADLYNVSDLLLLPGLAQDLHPHLAHRA</sequence>
<feature type="compositionally biased region" description="Low complexity" evidence="1">
    <location>
        <begin position="1"/>
        <end position="21"/>
    </location>
</feature>
<dbReference type="Proteomes" id="UP000251960">
    <property type="component" value="Chromosome 3"/>
</dbReference>
<organism evidence="2 3">
    <name type="scientific">Zea mays</name>
    <name type="common">Maize</name>
    <dbReference type="NCBI Taxonomy" id="4577"/>
    <lineage>
        <taxon>Eukaryota</taxon>
        <taxon>Viridiplantae</taxon>
        <taxon>Streptophyta</taxon>
        <taxon>Embryophyta</taxon>
        <taxon>Tracheophyta</taxon>
        <taxon>Spermatophyta</taxon>
        <taxon>Magnoliopsida</taxon>
        <taxon>Liliopsida</taxon>
        <taxon>Poales</taxon>
        <taxon>Poaceae</taxon>
        <taxon>PACMAD clade</taxon>
        <taxon>Panicoideae</taxon>
        <taxon>Andropogonodae</taxon>
        <taxon>Andropogoneae</taxon>
        <taxon>Tripsacinae</taxon>
        <taxon>Zea</taxon>
    </lineage>
</organism>
<comment type="caution">
    <text evidence="2">The sequence shown here is derived from an EMBL/GenBank/DDBJ whole genome shotgun (WGS) entry which is preliminary data.</text>
</comment>